<protein>
    <submittedName>
        <fullName evidence="6">DeoR/GlpR family DNA-binding transcription regulator</fullName>
    </submittedName>
</protein>
<keyword evidence="1" id="KW-0805">Transcription regulation</keyword>
<gene>
    <name evidence="6" type="ORF">KY465_04080</name>
</gene>
<evidence type="ECO:0000313" key="6">
    <source>
        <dbReference type="EMBL" id="MBW3096456.1"/>
    </source>
</evidence>
<accession>A0ABS6WKH9</accession>
<dbReference type="Pfam" id="PF08220">
    <property type="entry name" value="HTH_DeoR"/>
    <property type="match status" value="1"/>
</dbReference>
<dbReference type="InterPro" id="IPR018356">
    <property type="entry name" value="Tscrpt_reg_HTH_DeoR_CS"/>
</dbReference>
<evidence type="ECO:0000259" key="5">
    <source>
        <dbReference type="PROSITE" id="PS51000"/>
    </source>
</evidence>
<keyword evidence="2 6" id="KW-0238">DNA-binding</keyword>
<name>A0ABS6WKH9_9HYPH</name>
<dbReference type="InterPro" id="IPR050313">
    <property type="entry name" value="Carb_Metab_HTH_regulators"/>
</dbReference>
<dbReference type="PANTHER" id="PTHR30363:SF44">
    <property type="entry name" value="AGA OPERON TRANSCRIPTIONAL REPRESSOR-RELATED"/>
    <property type="match status" value="1"/>
</dbReference>
<dbReference type="InterPro" id="IPR001034">
    <property type="entry name" value="DeoR_HTH"/>
</dbReference>
<dbReference type="PANTHER" id="PTHR30363">
    <property type="entry name" value="HTH-TYPE TRANSCRIPTIONAL REGULATOR SRLR-RELATED"/>
    <property type="match status" value="1"/>
</dbReference>
<dbReference type="EMBL" id="JAHWQX010000001">
    <property type="protein sequence ID" value="MBW3096456.1"/>
    <property type="molecule type" value="Genomic_DNA"/>
</dbReference>
<evidence type="ECO:0000256" key="3">
    <source>
        <dbReference type="ARBA" id="ARBA00023163"/>
    </source>
</evidence>
<sequence length="280" mass="30145">MDESGNNRNENAPGRRLAPRERKEKIASILSRSGYASIANLSEHLGVSEMTIRRDLDVLMQDGVIERAHGGAVAPLAVRSLRMDVTEPAIDERIGRNRIQKTRIGALAASLVQRDQTIAIDIGSTSLTLAQALAQTDVRIFTNSLKIGLLLSTGKPRLYMPGGEVRGREPSMVGPMACAALEDYHFDWLFLGASGLAADGLFDYSLEDTEVKKALIARAGRVVALIDSSKFDRVSIVRVCQLAAIDILVTDRAPEGVLARRLDEAGVDVKVAPANMAASA</sequence>
<dbReference type="InterPro" id="IPR014036">
    <property type="entry name" value="DeoR-like_C"/>
</dbReference>
<evidence type="ECO:0000256" key="2">
    <source>
        <dbReference type="ARBA" id="ARBA00023125"/>
    </source>
</evidence>
<feature type="domain" description="HTH deoR-type" evidence="5">
    <location>
        <begin position="19"/>
        <end position="74"/>
    </location>
</feature>
<dbReference type="GO" id="GO:0003677">
    <property type="term" value="F:DNA binding"/>
    <property type="evidence" value="ECO:0007669"/>
    <property type="project" value="UniProtKB-KW"/>
</dbReference>
<evidence type="ECO:0000256" key="1">
    <source>
        <dbReference type="ARBA" id="ARBA00023015"/>
    </source>
</evidence>
<evidence type="ECO:0000256" key="4">
    <source>
        <dbReference type="SAM" id="MobiDB-lite"/>
    </source>
</evidence>
<feature type="compositionally biased region" description="Polar residues" evidence="4">
    <location>
        <begin position="1"/>
        <end position="10"/>
    </location>
</feature>
<proteinExistence type="predicted"/>
<feature type="region of interest" description="Disordered" evidence="4">
    <location>
        <begin position="1"/>
        <end position="21"/>
    </location>
</feature>
<dbReference type="SMART" id="SM00420">
    <property type="entry name" value="HTH_DEOR"/>
    <property type="match status" value="1"/>
</dbReference>
<evidence type="ECO:0000313" key="7">
    <source>
        <dbReference type="Proteomes" id="UP001430804"/>
    </source>
</evidence>
<dbReference type="Proteomes" id="UP001430804">
    <property type="component" value="Unassembled WGS sequence"/>
</dbReference>
<organism evidence="6 7">
    <name type="scientific">Pseudohoeflea coraliihabitans</name>
    <dbReference type="NCBI Taxonomy" id="2860393"/>
    <lineage>
        <taxon>Bacteria</taxon>
        <taxon>Pseudomonadati</taxon>
        <taxon>Pseudomonadota</taxon>
        <taxon>Alphaproteobacteria</taxon>
        <taxon>Hyphomicrobiales</taxon>
        <taxon>Rhizobiaceae</taxon>
        <taxon>Pseudohoeflea</taxon>
    </lineage>
</organism>
<dbReference type="SMART" id="SM01134">
    <property type="entry name" value="DeoRC"/>
    <property type="match status" value="1"/>
</dbReference>
<reference evidence="6" key="1">
    <citation type="submission" date="2021-07" db="EMBL/GenBank/DDBJ databases">
        <title>Pseudohoeflea marina sp. nov. a polyhydroxyalcanoate-producing bacterium.</title>
        <authorList>
            <person name="Zheng W."/>
            <person name="Yu S."/>
            <person name="Huang Y."/>
        </authorList>
    </citation>
    <scope>NUCLEOTIDE SEQUENCE</scope>
    <source>
        <strain evidence="6">DP4N28-3</strain>
    </source>
</reference>
<keyword evidence="3" id="KW-0804">Transcription</keyword>
<keyword evidence="7" id="KW-1185">Reference proteome</keyword>
<dbReference type="RefSeq" id="WP_219200143.1">
    <property type="nucleotide sequence ID" value="NZ_JAHWQX010000001.1"/>
</dbReference>
<dbReference type="Pfam" id="PF00455">
    <property type="entry name" value="DeoRC"/>
    <property type="match status" value="1"/>
</dbReference>
<dbReference type="PROSITE" id="PS51000">
    <property type="entry name" value="HTH_DEOR_2"/>
    <property type="match status" value="1"/>
</dbReference>
<comment type="caution">
    <text evidence="6">The sequence shown here is derived from an EMBL/GenBank/DDBJ whole genome shotgun (WGS) entry which is preliminary data.</text>
</comment>
<dbReference type="PROSITE" id="PS00894">
    <property type="entry name" value="HTH_DEOR_1"/>
    <property type="match status" value="1"/>
</dbReference>